<name>A0ABS0XPZ9_9SPHN</name>
<comment type="subcellular location">
    <subcellularLocation>
        <location evidence="1 4">Periplasm</location>
    </subcellularLocation>
</comment>
<dbReference type="RefSeq" id="WP_199037523.1">
    <property type="nucleotide sequence ID" value="NZ_JAELXS010000005.1"/>
</dbReference>
<dbReference type="InterPro" id="IPR039246">
    <property type="entry name" value="Flagellar_FlgA"/>
</dbReference>
<dbReference type="PANTHER" id="PTHR36307:SF1">
    <property type="entry name" value="FLAGELLA BASAL BODY P-RING FORMATION PROTEIN FLGA"/>
    <property type="match status" value="1"/>
</dbReference>
<dbReference type="PANTHER" id="PTHR36307">
    <property type="entry name" value="FLAGELLA BASAL BODY P-RING FORMATION PROTEIN FLGA"/>
    <property type="match status" value="1"/>
</dbReference>
<feature type="domain" description="SAF" evidence="5">
    <location>
        <begin position="22"/>
        <end position="82"/>
    </location>
</feature>
<accession>A0ABS0XPZ9</accession>
<comment type="similarity">
    <text evidence="4">Belongs to the FlgA family.</text>
</comment>
<dbReference type="CDD" id="cd11614">
    <property type="entry name" value="SAF_CpaB_FlgA_like"/>
    <property type="match status" value="1"/>
</dbReference>
<keyword evidence="6" id="KW-0282">Flagellum</keyword>
<keyword evidence="6" id="KW-0966">Cell projection</keyword>
<dbReference type="InterPro" id="IPR013974">
    <property type="entry name" value="SAF"/>
</dbReference>
<feature type="chain" id="PRO_5044954463" description="Flagella basal body P-ring formation protein FlgA" evidence="4">
    <location>
        <begin position="18"/>
        <end position="146"/>
    </location>
</feature>
<keyword evidence="2 4" id="KW-0732">Signal</keyword>
<comment type="caution">
    <text evidence="6">The sequence shown here is derived from an EMBL/GenBank/DDBJ whole genome shotgun (WGS) entry which is preliminary data.</text>
</comment>
<dbReference type="SMART" id="SM00858">
    <property type="entry name" value="SAF"/>
    <property type="match status" value="1"/>
</dbReference>
<dbReference type="Gene3D" id="2.30.30.760">
    <property type="match status" value="1"/>
</dbReference>
<comment type="function">
    <text evidence="4">Involved in the assembly process of the P-ring formation. It may associate with FlgF on the rod constituting a structure essential for the P-ring assembly or may act as a modulator protein for the P-ring assembly.</text>
</comment>
<proteinExistence type="inferred from homology"/>
<evidence type="ECO:0000313" key="6">
    <source>
        <dbReference type="EMBL" id="MBJ6122109.1"/>
    </source>
</evidence>
<organism evidence="6 7">
    <name type="scientific">Sphingomonas mollis</name>
    <dbReference type="NCBI Taxonomy" id="2795726"/>
    <lineage>
        <taxon>Bacteria</taxon>
        <taxon>Pseudomonadati</taxon>
        <taxon>Pseudomonadota</taxon>
        <taxon>Alphaproteobacteria</taxon>
        <taxon>Sphingomonadales</taxon>
        <taxon>Sphingomonadaceae</taxon>
        <taxon>Sphingomonas</taxon>
    </lineage>
</organism>
<evidence type="ECO:0000256" key="4">
    <source>
        <dbReference type="RuleBase" id="RU362063"/>
    </source>
</evidence>
<keyword evidence="4" id="KW-1005">Bacterial flagellum biogenesis</keyword>
<protein>
    <recommendedName>
        <fullName evidence="4">Flagella basal body P-ring formation protein FlgA</fullName>
    </recommendedName>
</protein>
<dbReference type="EMBL" id="JAELXS010000005">
    <property type="protein sequence ID" value="MBJ6122109.1"/>
    <property type="molecule type" value="Genomic_DNA"/>
</dbReference>
<keyword evidence="7" id="KW-1185">Reference proteome</keyword>
<evidence type="ECO:0000256" key="2">
    <source>
        <dbReference type="ARBA" id="ARBA00022729"/>
    </source>
</evidence>
<keyword evidence="3 4" id="KW-0574">Periplasm</keyword>
<keyword evidence="6" id="KW-0969">Cilium</keyword>
<evidence type="ECO:0000259" key="5">
    <source>
        <dbReference type="SMART" id="SM00858"/>
    </source>
</evidence>
<dbReference type="Proteomes" id="UP000640426">
    <property type="component" value="Unassembled WGS sequence"/>
</dbReference>
<sequence>MSIVASLLLALASAAPAAVEPPPAPVLVRPIERGEILSTTDFELQPRSPGLASGALPPGQAAGREAVRNLAIGAVVRAGDVMTPRLVRRGEPVTVTLRSGGLVIATGARALTSGGMGDLVRVVTASTNRTLDGVVEGSGAVRVTAP</sequence>
<dbReference type="NCBIfam" id="TIGR03170">
    <property type="entry name" value="flgA_cterm"/>
    <property type="match status" value="1"/>
</dbReference>
<dbReference type="Pfam" id="PF13144">
    <property type="entry name" value="ChapFlgA"/>
    <property type="match status" value="1"/>
</dbReference>
<feature type="signal peptide" evidence="4">
    <location>
        <begin position="1"/>
        <end position="17"/>
    </location>
</feature>
<evidence type="ECO:0000256" key="3">
    <source>
        <dbReference type="ARBA" id="ARBA00022764"/>
    </source>
</evidence>
<evidence type="ECO:0000313" key="7">
    <source>
        <dbReference type="Proteomes" id="UP000640426"/>
    </source>
</evidence>
<gene>
    <name evidence="6" type="primary">flgA</name>
    <name evidence="6" type="ORF">JAO74_09925</name>
</gene>
<reference evidence="7" key="1">
    <citation type="submission" date="2020-12" db="EMBL/GenBank/DDBJ databases">
        <title>Hymenobacter sp.</title>
        <authorList>
            <person name="Kim M.K."/>
        </authorList>
    </citation>
    <scope>NUCLEOTIDE SEQUENCE [LARGE SCALE GENOMIC DNA]</scope>
    <source>
        <strain evidence="7">BT553</strain>
    </source>
</reference>
<evidence type="ECO:0000256" key="1">
    <source>
        <dbReference type="ARBA" id="ARBA00004418"/>
    </source>
</evidence>
<dbReference type="InterPro" id="IPR017585">
    <property type="entry name" value="SAF_FlgA"/>
</dbReference>